<dbReference type="GO" id="GO:0016747">
    <property type="term" value="F:acyltransferase activity, transferring groups other than amino-acyl groups"/>
    <property type="evidence" value="ECO:0007669"/>
    <property type="project" value="InterPro"/>
</dbReference>
<organism evidence="4 5">
    <name type="scientific">Conyzicola lurida</name>
    <dbReference type="NCBI Taxonomy" id="1172621"/>
    <lineage>
        <taxon>Bacteria</taxon>
        <taxon>Bacillati</taxon>
        <taxon>Actinomycetota</taxon>
        <taxon>Actinomycetes</taxon>
        <taxon>Micrococcales</taxon>
        <taxon>Microbacteriaceae</taxon>
        <taxon>Conyzicola</taxon>
    </lineage>
</organism>
<gene>
    <name evidence="4" type="ORF">HD599_003428</name>
</gene>
<dbReference type="PROSITE" id="PS51186">
    <property type="entry name" value="GNAT"/>
    <property type="match status" value="1"/>
</dbReference>
<keyword evidence="1" id="KW-0808">Transferase</keyword>
<keyword evidence="4" id="KW-0687">Ribonucleoprotein</keyword>
<dbReference type="EMBL" id="JACHMJ010000001">
    <property type="protein sequence ID" value="MBB5845105.1"/>
    <property type="molecule type" value="Genomic_DNA"/>
</dbReference>
<dbReference type="InterPro" id="IPR000182">
    <property type="entry name" value="GNAT_dom"/>
</dbReference>
<dbReference type="AlphaFoldDB" id="A0A841AU47"/>
<dbReference type="PANTHER" id="PTHR43877:SF2">
    <property type="entry name" value="AMINOALKYLPHOSPHONATE N-ACETYLTRANSFERASE-RELATED"/>
    <property type="match status" value="1"/>
</dbReference>
<sequence length="142" mass="15680">MHLRPFEPRDEDSVIALWTECGITRPWNDPARDIARKLTVQPELFLVGEADGELVAAGMFGFDGTRGWIHYLAVAPSRQGESLGRAVVTEGERLLTAMGCPKINLQVRSGNERVIGFYRALGYLPDNTVSLGKRLIEDAAPE</sequence>
<dbReference type="InterPro" id="IPR016181">
    <property type="entry name" value="Acyl_CoA_acyltransferase"/>
</dbReference>
<evidence type="ECO:0000313" key="4">
    <source>
        <dbReference type="EMBL" id="MBB5845105.1"/>
    </source>
</evidence>
<keyword evidence="5" id="KW-1185">Reference proteome</keyword>
<evidence type="ECO:0000313" key="5">
    <source>
        <dbReference type="Proteomes" id="UP000536685"/>
    </source>
</evidence>
<dbReference type="GO" id="GO:0005840">
    <property type="term" value="C:ribosome"/>
    <property type="evidence" value="ECO:0007669"/>
    <property type="project" value="UniProtKB-KW"/>
</dbReference>
<dbReference type="Gene3D" id="3.40.630.30">
    <property type="match status" value="1"/>
</dbReference>
<accession>A0A841AU47</accession>
<keyword evidence="2" id="KW-0012">Acyltransferase</keyword>
<dbReference type="CDD" id="cd04301">
    <property type="entry name" value="NAT_SF"/>
    <property type="match status" value="1"/>
</dbReference>
<name>A0A841AU47_9MICO</name>
<protein>
    <submittedName>
        <fullName evidence="4">Ribosomal protein S18 acetylase RimI-like enzyme</fullName>
    </submittedName>
</protein>
<dbReference type="NCBIfam" id="NF002959">
    <property type="entry name" value="PRK03624.1"/>
    <property type="match status" value="1"/>
</dbReference>
<evidence type="ECO:0000259" key="3">
    <source>
        <dbReference type="PROSITE" id="PS51186"/>
    </source>
</evidence>
<dbReference type="Proteomes" id="UP000536685">
    <property type="component" value="Unassembled WGS sequence"/>
</dbReference>
<reference evidence="4 5" key="1">
    <citation type="submission" date="2020-08" db="EMBL/GenBank/DDBJ databases">
        <title>Sequencing the genomes of 1000 actinobacteria strains.</title>
        <authorList>
            <person name="Klenk H.-P."/>
        </authorList>
    </citation>
    <scope>NUCLEOTIDE SEQUENCE [LARGE SCALE GENOMIC DNA]</scope>
    <source>
        <strain evidence="4 5">DSM 105784</strain>
    </source>
</reference>
<evidence type="ECO:0000256" key="1">
    <source>
        <dbReference type="ARBA" id="ARBA00022679"/>
    </source>
</evidence>
<dbReference type="SUPFAM" id="SSF55729">
    <property type="entry name" value="Acyl-CoA N-acyltransferases (Nat)"/>
    <property type="match status" value="1"/>
</dbReference>
<proteinExistence type="predicted"/>
<comment type="caution">
    <text evidence="4">The sequence shown here is derived from an EMBL/GenBank/DDBJ whole genome shotgun (WGS) entry which is preliminary data.</text>
</comment>
<dbReference type="PANTHER" id="PTHR43877">
    <property type="entry name" value="AMINOALKYLPHOSPHONATE N-ACETYLTRANSFERASE-RELATED-RELATED"/>
    <property type="match status" value="1"/>
</dbReference>
<evidence type="ECO:0000256" key="2">
    <source>
        <dbReference type="ARBA" id="ARBA00023315"/>
    </source>
</evidence>
<dbReference type="RefSeq" id="WP_184239920.1">
    <property type="nucleotide sequence ID" value="NZ_JACHMJ010000001.1"/>
</dbReference>
<dbReference type="Pfam" id="PF00583">
    <property type="entry name" value="Acetyltransf_1"/>
    <property type="match status" value="1"/>
</dbReference>
<feature type="domain" description="N-acetyltransferase" evidence="3">
    <location>
        <begin position="1"/>
        <end position="136"/>
    </location>
</feature>
<keyword evidence="4" id="KW-0689">Ribosomal protein</keyword>
<dbReference type="InterPro" id="IPR050832">
    <property type="entry name" value="Bact_Acetyltransf"/>
</dbReference>